<accession>A0A7Z0RXZ8</accession>
<protein>
    <recommendedName>
        <fullName evidence="4">DUF202 domain-containing protein</fullName>
    </recommendedName>
</protein>
<feature type="transmembrane region" description="Helical" evidence="1">
    <location>
        <begin position="53"/>
        <end position="76"/>
    </location>
</feature>
<keyword evidence="3" id="KW-1185">Reference proteome</keyword>
<keyword evidence="1" id="KW-0812">Transmembrane</keyword>
<organism evidence="2 3">
    <name type="scientific">Vreelandella glaciei</name>
    <dbReference type="NCBI Taxonomy" id="186761"/>
    <lineage>
        <taxon>Bacteria</taxon>
        <taxon>Pseudomonadati</taxon>
        <taxon>Pseudomonadota</taxon>
        <taxon>Gammaproteobacteria</taxon>
        <taxon>Oceanospirillales</taxon>
        <taxon>Halomonadaceae</taxon>
        <taxon>Vreelandella</taxon>
    </lineage>
</organism>
<feature type="transmembrane region" description="Helical" evidence="1">
    <location>
        <begin position="96"/>
        <end position="120"/>
    </location>
</feature>
<keyword evidence="1" id="KW-1133">Transmembrane helix</keyword>
<sequence length="123" mass="13385">MSNNWHQEETYKSMIQISSVVMKFIFTANGGAAVALLTFMGQLRAKDIAPPELSCALLFFLLGVLFGGLTAAFSYMTQLTLFREGKSELPPNKHHIPMRIAALFALFGIVSFGVGSWLAVGAI</sequence>
<evidence type="ECO:0000313" key="3">
    <source>
        <dbReference type="Proteomes" id="UP000526892"/>
    </source>
</evidence>
<gene>
    <name evidence="2" type="ORF">HZS80_08220</name>
</gene>
<reference evidence="2 3" key="1">
    <citation type="journal article" date="2003" name="Extremophiles">
        <title>Halomonas glaciei sp. nov. isolated from fast ice of Adelie Land, Antarctica.</title>
        <authorList>
            <person name="Reddy G.S."/>
            <person name="Raghavan P.U."/>
            <person name="Sarita N.B."/>
            <person name="Prakash J.S."/>
            <person name="Nagesh N."/>
            <person name="Delille D."/>
            <person name="Shivaji S."/>
        </authorList>
    </citation>
    <scope>NUCLEOTIDE SEQUENCE [LARGE SCALE GENOMIC DNA]</scope>
    <source>
        <strain evidence="2 3">DD39</strain>
    </source>
</reference>
<evidence type="ECO:0008006" key="4">
    <source>
        <dbReference type="Google" id="ProtNLM"/>
    </source>
</evidence>
<dbReference type="EMBL" id="JACCDE010000009">
    <property type="protein sequence ID" value="NYS77702.1"/>
    <property type="molecule type" value="Genomic_DNA"/>
</dbReference>
<dbReference type="RefSeq" id="WP_179915758.1">
    <property type="nucleotide sequence ID" value="NZ_JACCDE010000009.1"/>
</dbReference>
<evidence type="ECO:0000313" key="2">
    <source>
        <dbReference type="EMBL" id="NYS77702.1"/>
    </source>
</evidence>
<proteinExistence type="predicted"/>
<name>A0A7Z0RXZ8_9GAMM</name>
<keyword evidence="1" id="KW-0472">Membrane</keyword>
<evidence type="ECO:0000256" key="1">
    <source>
        <dbReference type="SAM" id="Phobius"/>
    </source>
</evidence>
<comment type="caution">
    <text evidence="2">The sequence shown here is derived from an EMBL/GenBank/DDBJ whole genome shotgun (WGS) entry which is preliminary data.</text>
</comment>
<dbReference type="AlphaFoldDB" id="A0A7Z0RXZ8"/>
<feature type="transmembrane region" description="Helical" evidence="1">
    <location>
        <begin position="20"/>
        <end position="41"/>
    </location>
</feature>
<dbReference type="Proteomes" id="UP000526892">
    <property type="component" value="Unassembled WGS sequence"/>
</dbReference>